<reference evidence="3 4" key="1">
    <citation type="submission" date="2016-08" db="EMBL/GenBank/DDBJ databases">
        <title>Whole genome sequence of Mesorhizobium sp. strain UASWS1009 isolated from industrial sewage.</title>
        <authorList>
            <person name="Crovadore J."/>
            <person name="Calmin G."/>
            <person name="Chablais R."/>
            <person name="Cochard B."/>
            <person name="Lefort F."/>
        </authorList>
    </citation>
    <scope>NUCLEOTIDE SEQUENCE [LARGE SCALE GENOMIC DNA]</scope>
    <source>
        <strain evidence="3 4">UASWS1009</strain>
    </source>
</reference>
<evidence type="ECO:0000256" key="1">
    <source>
        <dbReference type="ARBA" id="ARBA00023002"/>
    </source>
</evidence>
<dbReference type="InterPro" id="IPR011032">
    <property type="entry name" value="GroES-like_sf"/>
</dbReference>
<dbReference type="CDD" id="cd05289">
    <property type="entry name" value="MDR_like_2"/>
    <property type="match status" value="1"/>
</dbReference>
<dbReference type="PANTHER" id="PTHR11695:SF294">
    <property type="entry name" value="RETICULON-4-INTERACTING PROTEIN 1, MITOCHONDRIAL"/>
    <property type="match status" value="1"/>
</dbReference>
<dbReference type="PANTHER" id="PTHR11695">
    <property type="entry name" value="ALCOHOL DEHYDROGENASE RELATED"/>
    <property type="match status" value="1"/>
</dbReference>
<dbReference type="SUPFAM" id="SSF51735">
    <property type="entry name" value="NAD(P)-binding Rossmann-fold domains"/>
    <property type="match status" value="1"/>
</dbReference>
<dbReference type="Proteomes" id="UP000094412">
    <property type="component" value="Unassembled WGS sequence"/>
</dbReference>
<sequence>MQAISQTSVGGPEILTLVTRPVPTPGAGDVLVRVRAAGVNPVDIAVRAGWYPLLGEPPYTIGWDISGIVEQIGPGVTDFAIGDEVFGMPRFPKEAAAYAEFVIAPASELSFKPKKIDHAHAGGLPLAGLTAWQALVGAGNIKHGQRVLIHAAAGGVGHLAVQIAKARGAHVVATTSPAKVDFVRSLGADEVIDYTTTDFADVANDIDLVLETIGGENAERSLKTLKSNGTLISLIGISDKAKATAKELGIRNEHISVVPDREALEELSRLIEAGKLAVQMAKTFPLAQAGAAHTFLGTKPAGKVVLTM</sequence>
<accession>A0A1C2E8W5</accession>
<name>A0A1C2E8W5_9HYPH</name>
<dbReference type="Gene3D" id="3.90.180.10">
    <property type="entry name" value="Medium-chain alcohol dehydrogenases, catalytic domain"/>
    <property type="match status" value="1"/>
</dbReference>
<dbReference type="InterPro" id="IPR002364">
    <property type="entry name" value="Quin_OxRdtase/zeta-crystal_CS"/>
</dbReference>
<dbReference type="SMART" id="SM00829">
    <property type="entry name" value="PKS_ER"/>
    <property type="match status" value="1"/>
</dbReference>
<dbReference type="STRING" id="1566387.QV13_04285"/>
<dbReference type="PROSITE" id="PS01162">
    <property type="entry name" value="QOR_ZETA_CRYSTAL"/>
    <property type="match status" value="1"/>
</dbReference>
<evidence type="ECO:0000313" key="4">
    <source>
        <dbReference type="Proteomes" id="UP000094412"/>
    </source>
</evidence>
<organism evidence="3 4">
    <name type="scientific">Mesorhizobium hungaricum</name>
    <dbReference type="NCBI Taxonomy" id="1566387"/>
    <lineage>
        <taxon>Bacteria</taxon>
        <taxon>Pseudomonadati</taxon>
        <taxon>Pseudomonadota</taxon>
        <taxon>Alphaproteobacteria</taxon>
        <taxon>Hyphomicrobiales</taxon>
        <taxon>Phyllobacteriaceae</taxon>
        <taxon>Mesorhizobium</taxon>
    </lineage>
</organism>
<dbReference type="InterPro" id="IPR050700">
    <property type="entry name" value="YIM1/Zinc_Alcohol_DH_Fams"/>
</dbReference>
<evidence type="ECO:0000259" key="2">
    <source>
        <dbReference type="SMART" id="SM00829"/>
    </source>
</evidence>
<dbReference type="EMBL" id="MDEO01000025">
    <property type="protein sequence ID" value="OCX23425.1"/>
    <property type="molecule type" value="Genomic_DNA"/>
</dbReference>
<comment type="caution">
    <text evidence="3">The sequence shown here is derived from an EMBL/GenBank/DDBJ whole genome shotgun (WGS) entry which is preliminary data.</text>
</comment>
<proteinExistence type="predicted"/>
<dbReference type="InterPro" id="IPR013154">
    <property type="entry name" value="ADH-like_N"/>
</dbReference>
<dbReference type="InterPro" id="IPR020843">
    <property type="entry name" value="ER"/>
</dbReference>
<dbReference type="Pfam" id="PF08240">
    <property type="entry name" value="ADH_N"/>
    <property type="match status" value="1"/>
</dbReference>
<dbReference type="SUPFAM" id="SSF50129">
    <property type="entry name" value="GroES-like"/>
    <property type="match status" value="1"/>
</dbReference>
<dbReference type="Pfam" id="PF13602">
    <property type="entry name" value="ADH_zinc_N_2"/>
    <property type="match status" value="1"/>
</dbReference>
<dbReference type="InterPro" id="IPR036291">
    <property type="entry name" value="NAD(P)-bd_dom_sf"/>
</dbReference>
<dbReference type="AlphaFoldDB" id="A0A1C2E8W5"/>
<dbReference type="RefSeq" id="WP_024925596.1">
    <property type="nucleotide sequence ID" value="NZ_MDEO01000025.1"/>
</dbReference>
<keyword evidence="4" id="KW-1185">Reference proteome</keyword>
<dbReference type="GO" id="GO:0008270">
    <property type="term" value="F:zinc ion binding"/>
    <property type="evidence" value="ECO:0007669"/>
    <property type="project" value="InterPro"/>
</dbReference>
<gene>
    <name evidence="3" type="ORF">QV13_04285</name>
</gene>
<keyword evidence="1" id="KW-0560">Oxidoreductase</keyword>
<protein>
    <submittedName>
        <fullName evidence="3">NADPH:quinone reductase</fullName>
    </submittedName>
</protein>
<dbReference type="OrthoDB" id="9792321at2"/>
<dbReference type="Gene3D" id="3.40.50.720">
    <property type="entry name" value="NAD(P)-binding Rossmann-like Domain"/>
    <property type="match status" value="1"/>
</dbReference>
<feature type="domain" description="Enoyl reductase (ER)" evidence="2">
    <location>
        <begin position="10"/>
        <end position="306"/>
    </location>
</feature>
<dbReference type="GO" id="GO:0016491">
    <property type="term" value="F:oxidoreductase activity"/>
    <property type="evidence" value="ECO:0007669"/>
    <property type="project" value="UniProtKB-KW"/>
</dbReference>
<evidence type="ECO:0000313" key="3">
    <source>
        <dbReference type="EMBL" id="OCX23425.1"/>
    </source>
</evidence>